<dbReference type="EMBL" id="BICW01000008">
    <property type="protein sequence ID" value="GCG56126.1"/>
    <property type="molecule type" value="Genomic_DNA"/>
</dbReference>
<gene>
    <name evidence="1" type="ORF">BvCmsH19A_00767</name>
</gene>
<name>A0A478KQD8_ECOLX</name>
<accession>A0A478KQD8</accession>
<protein>
    <submittedName>
        <fullName evidence="1">Uncharacterized protein</fullName>
    </submittedName>
</protein>
<evidence type="ECO:0000313" key="1">
    <source>
        <dbReference type="EMBL" id="GCG56126.1"/>
    </source>
</evidence>
<proteinExistence type="predicted"/>
<reference evidence="1" key="1">
    <citation type="submission" date="2018-11" db="EMBL/GenBank/DDBJ databases">
        <title>Draft genome sequence of commensal E.coli strains.</title>
        <authorList>
            <person name="Arimizu Y."/>
            <person name="Hayashi T."/>
            <person name="Ogura Y."/>
        </authorList>
    </citation>
    <scope>NUCLEOTIDE SEQUENCE</scope>
    <source>
        <strain evidence="1">39-H19-A</strain>
    </source>
</reference>
<dbReference type="AlphaFoldDB" id="A0A478KQD8"/>
<organism evidence="1">
    <name type="scientific">Escherichia coli</name>
    <dbReference type="NCBI Taxonomy" id="562"/>
    <lineage>
        <taxon>Bacteria</taxon>
        <taxon>Pseudomonadati</taxon>
        <taxon>Pseudomonadota</taxon>
        <taxon>Gammaproteobacteria</taxon>
        <taxon>Enterobacterales</taxon>
        <taxon>Enterobacteriaceae</taxon>
        <taxon>Escherichia</taxon>
    </lineage>
</organism>
<comment type="caution">
    <text evidence="1">The sequence shown here is derived from an EMBL/GenBank/DDBJ whole genome shotgun (WGS) entry which is preliminary data.</text>
</comment>
<sequence>MSPFVAHPHAGIFRLTGHDIGVLHRPQTFMKTGHEHGVCCSHICRIGASFRTQVIIITTRCRFRSGVRVRRILTTGQIPVTTVAALTTPQRVVISTGSYTTDLNEFSTVGVTVDMNQFNTIECLCSCTTGISNCHTGLTGRITFNHQFIRCGSVISQNSVHEQRAVITGVVATNSQHITRSISSQVKSTAVGHIPCDTTIAGKCSVLSNIDLAAGEHDREIRLTQNQCACSVNSPCSQTVIIMHLHRCLFSDCGGGGQGTAGAGNNELSTAEIQGAGAGEGASRYATTGQSQITAIDIQYRACSTVQFTGSLAVTVHIQHSVCSQTNFTGLSQSTVAVHEDITAANICYTCVIIILVRKRNCFAFLTVESQVSGTSDTGTHVSSISGFTICIKLQCIRTGGQQIKLCQTISNIQTVLVDATSQTEIISSLSNRFAIPNDILFLMGCYYLTRSIL</sequence>